<feature type="non-terminal residue" evidence="2">
    <location>
        <position position="94"/>
    </location>
</feature>
<gene>
    <name evidence="2" type="ORF">G3M58_01410</name>
</gene>
<proteinExistence type="predicted"/>
<feature type="region of interest" description="Disordered" evidence="1">
    <location>
        <begin position="1"/>
        <end position="46"/>
    </location>
</feature>
<dbReference type="EMBL" id="JAAGMN010000091">
    <property type="protein sequence ID" value="NEE05088.1"/>
    <property type="molecule type" value="Genomic_DNA"/>
</dbReference>
<dbReference type="AlphaFoldDB" id="A0A6G3WHW3"/>
<accession>A0A6G3WHW3</accession>
<protein>
    <submittedName>
        <fullName evidence="2">Uncharacterized protein</fullName>
    </submittedName>
</protein>
<comment type="caution">
    <text evidence="2">The sequence shown here is derived from an EMBL/GenBank/DDBJ whole genome shotgun (WGS) entry which is preliminary data.</text>
</comment>
<feature type="compositionally biased region" description="Pro residues" evidence="1">
    <location>
        <begin position="9"/>
        <end position="19"/>
    </location>
</feature>
<organism evidence="2">
    <name type="scientific">Streptomyces sp. SID7499</name>
    <dbReference type="NCBI Taxonomy" id="2706086"/>
    <lineage>
        <taxon>Bacteria</taxon>
        <taxon>Bacillati</taxon>
        <taxon>Actinomycetota</taxon>
        <taxon>Actinomycetes</taxon>
        <taxon>Kitasatosporales</taxon>
        <taxon>Streptomycetaceae</taxon>
        <taxon>Streptomyces</taxon>
    </lineage>
</organism>
<name>A0A6G3WHW3_9ACTN</name>
<evidence type="ECO:0000256" key="1">
    <source>
        <dbReference type="SAM" id="MobiDB-lite"/>
    </source>
</evidence>
<evidence type="ECO:0000313" key="2">
    <source>
        <dbReference type="EMBL" id="NEE05088.1"/>
    </source>
</evidence>
<sequence>MVTTTPLGRPEPPGAPRPPLVFTEPTGRRRIAPARFGPASRRDPALPQRIRNGLLDDRGQQCVQVFLSAADAANPAARTLLDTEAGTALRLDRT</sequence>
<reference evidence="2" key="1">
    <citation type="submission" date="2020-01" db="EMBL/GenBank/DDBJ databases">
        <title>Insect and environment-associated Actinomycetes.</title>
        <authorList>
            <person name="Currrie C."/>
            <person name="Chevrette M."/>
            <person name="Carlson C."/>
            <person name="Stubbendieck R."/>
            <person name="Wendt-Pienkowski E."/>
        </authorList>
    </citation>
    <scope>NUCLEOTIDE SEQUENCE</scope>
    <source>
        <strain evidence="2">SID7499</strain>
    </source>
</reference>